<evidence type="ECO:0000313" key="1">
    <source>
        <dbReference type="EMBL" id="KAL0326827.1"/>
    </source>
</evidence>
<protein>
    <submittedName>
        <fullName evidence="1">Uncharacterized protein</fullName>
    </submittedName>
</protein>
<gene>
    <name evidence="1" type="ORF">Sangu_1760700</name>
</gene>
<dbReference type="EMBL" id="JACGWK010000011">
    <property type="protein sequence ID" value="KAL0326827.1"/>
    <property type="molecule type" value="Genomic_DNA"/>
</dbReference>
<reference evidence="1" key="1">
    <citation type="submission" date="2020-06" db="EMBL/GenBank/DDBJ databases">
        <authorList>
            <person name="Li T."/>
            <person name="Hu X."/>
            <person name="Zhang T."/>
            <person name="Song X."/>
            <person name="Zhang H."/>
            <person name="Dai N."/>
            <person name="Sheng W."/>
            <person name="Hou X."/>
            <person name="Wei L."/>
        </authorList>
    </citation>
    <scope>NUCLEOTIDE SEQUENCE</scope>
    <source>
        <strain evidence="1">G01</strain>
        <tissue evidence="1">Leaf</tissue>
    </source>
</reference>
<proteinExistence type="predicted"/>
<sequence>MDASRSRGPGRQRCGALVIYDGCGGVTPVDDGRLAVEVIKQAQRVVATLAYEGGLI</sequence>
<organism evidence="1">
    <name type="scientific">Sesamum angustifolium</name>
    <dbReference type="NCBI Taxonomy" id="2727405"/>
    <lineage>
        <taxon>Eukaryota</taxon>
        <taxon>Viridiplantae</taxon>
        <taxon>Streptophyta</taxon>
        <taxon>Embryophyta</taxon>
        <taxon>Tracheophyta</taxon>
        <taxon>Spermatophyta</taxon>
        <taxon>Magnoliopsida</taxon>
        <taxon>eudicotyledons</taxon>
        <taxon>Gunneridae</taxon>
        <taxon>Pentapetalae</taxon>
        <taxon>asterids</taxon>
        <taxon>lamiids</taxon>
        <taxon>Lamiales</taxon>
        <taxon>Pedaliaceae</taxon>
        <taxon>Sesamum</taxon>
    </lineage>
</organism>
<dbReference type="AlphaFoldDB" id="A0AAW2M6R1"/>
<reference evidence="1" key="2">
    <citation type="journal article" date="2024" name="Plant">
        <title>Genomic evolution and insights into agronomic trait innovations of Sesamum species.</title>
        <authorList>
            <person name="Miao H."/>
            <person name="Wang L."/>
            <person name="Qu L."/>
            <person name="Liu H."/>
            <person name="Sun Y."/>
            <person name="Le M."/>
            <person name="Wang Q."/>
            <person name="Wei S."/>
            <person name="Zheng Y."/>
            <person name="Lin W."/>
            <person name="Duan Y."/>
            <person name="Cao H."/>
            <person name="Xiong S."/>
            <person name="Wang X."/>
            <person name="Wei L."/>
            <person name="Li C."/>
            <person name="Ma Q."/>
            <person name="Ju M."/>
            <person name="Zhao R."/>
            <person name="Li G."/>
            <person name="Mu C."/>
            <person name="Tian Q."/>
            <person name="Mei H."/>
            <person name="Zhang T."/>
            <person name="Gao T."/>
            <person name="Zhang H."/>
        </authorList>
    </citation>
    <scope>NUCLEOTIDE SEQUENCE</scope>
    <source>
        <strain evidence="1">G01</strain>
    </source>
</reference>
<accession>A0AAW2M6R1</accession>
<comment type="caution">
    <text evidence="1">The sequence shown here is derived from an EMBL/GenBank/DDBJ whole genome shotgun (WGS) entry which is preliminary data.</text>
</comment>
<name>A0AAW2M6R1_9LAMI</name>